<organism evidence="1 2">
    <name type="scientific">Photobacterium gaetbulicola Gung47</name>
    <dbReference type="NCBI Taxonomy" id="658445"/>
    <lineage>
        <taxon>Bacteria</taxon>
        <taxon>Pseudomonadati</taxon>
        <taxon>Pseudomonadota</taxon>
        <taxon>Gammaproteobacteria</taxon>
        <taxon>Vibrionales</taxon>
        <taxon>Vibrionaceae</taxon>
        <taxon>Photobacterium</taxon>
    </lineage>
</organism>
<evidence type="ECO:0000313" key="1">
    <source>
        <dbReference type="EMBL" id="AJR07376.1"/>
    </source>
</evidence>
<dbReference type="NCBIfam" id="TIGR02532">
    <property type="entry name" value="IV_pilin_GFxxxE"/>
    <property type="match status" value="1"/>
</dbReference>
<gene>
    <name evidence="1" type="ORF">H744_2c0645</name>
</gene>
<dbReference type="KEGG" id="pgb:H744_2c0645"/>
<name>A0A0C5W779_9GAMM</name>
<dbReference type="OrthoDB" id="9788802at2"/>
<reference evidence="1 2" key="1">
    <citation type="submission" date="2013-05" db="EMBL/GenBank/DDBJ databases">
        <title>Complete genome sequence of the lipase-producing bacterium Photobacterium gaetbulicola Gung47.</title>
        <authorList>
            <person name="Kim Y.-O."/>
        </authorList>
    </citation>
    <scope>NUCLEOTIDE SEQUENCE [LARGE SCALE GENOMIC DNA]</scope>
    <source>
        <strain evidence="1 2">Gung47</strain>
    </source>
</reference>
<dbReference type="AlphaFoldDB" id="A0A0C5W779"/>
<dbReference type="EMBL" id="CP005974">
    <property type="protein sequence ID" value="AJR07376.1"/>
    <property type="molecule type" value="Genomic_DNA"/>
</dbReference>
<sequence length="256" mass="27527">MVKRTAMKMSQGFSLMEMVIALVILGIISLAIGSYLQLGAEGYVSTVSRDRVQSQARFALEKMTREIRHAAPNSLVTSSQFSVAPTGRCVSFYPIHLAGFTLGNTRTTNVELVPTIGSESEWQAVESSDQLALAVGLGNAAEYALQPYKIRSVDAGAAGSGTVLVNVSAPLENRSPANRAYVYGQPVSFCLEANVLRRKSGNSSVVIAEQVSGFDVAVNGKGLENNSMVHINLAFQDGRTGEHFRYEHTVQVINVL</sequence>
<evidence type="ECO:0008006" key="3">
    <source>
        <dbReference type="Google" id="ProtNLM"/>
    </source>
</evidence>
<accession>A0A0C5W779</accession>
<dbReference type="STRING" id="658445.H744_2c0645"/>
<dbReference type="PATRIC" id="fig|658445.3.peg.2550"/>
<proteinExistence type="predicted"/>
<dbReference type="InterPro" id="IPR012902">
    <property type="entry name" value="N_methyl_site"/>
</dbReference>
<dbReference type="Pfam" id="PF07963">
    <property type="entry name" value="N_methyl"/>
    <property type="match status" value="1"/>
</dbReference>
<evidence type="ECO:0000313" key="2">
    <source>
        <dbReference type="Proteomes" id="UP000032303"/>
    </source>
</evidence>
<dbReference type="HOGENOM" id="CLU_080973_1_0_6"/>
<protein>
    <recommendedName>
        <fullName evidence="3">MSHA biogenesis protein MshO</fullName>
    </recommendedName>
</protein>
<dbReference type="Proteomes" id="UP000032303">
    <property type="component" value="Chromosome 2"/>
</dbReference>
<keyword evidence="2" id="KW-1185">Reference proteome</keyword>